<evidence type="ECO:0000256" key="1">
    <source>
        <dbReference type="SAM" id="Phobius"/>
    </source>
</evidence>
<reference evidence="2 3" key="1">
    <citation type="submission" date="2024-01" db="EMBL/GenBank/DDBJ databases">
        <title>The genomes of 5 underutilized Papilionoideae crops provide insights into root nodulation and disease resistanc.</title>
        <authorList>
            <person name="Jiang F."/>
        </authorList>
    </citation>
    <scope>NUCLEOTIDE SEQUENCE [LARGE SCALE GENOMIC DNA]</scope>
    <source>
        <strain evidence="2">LVBAO_FW01</strain>
        <tissue evidence="2">Leaves</tissue>
    </source>
</reference>
<sequence>MCVDFKRQGAIILYTSRPCRLKGPWDACKSNEKVVISRWFSLPLHHHPKFVPTSQFSDTLDMDPQARIFSLALSVTIFGILVILPINRGLFQVSFMEEEAQSKQISCVGPLTKSKL</sequence>
<dbReference type="Proteomes" id="UP001367508">
    <property type="component" value="Unassembled WGS sequence"/>
</dbReference>
<evidence type="ECO:0000313" key="3">
    <source>
        <dbReference type="Proteomes" id="UP001367508"/>
    </source>
</evidence>
<comment type="caution">
    <text evidence="2">The sequence shown here is derived from an EMBL/GenBank/DDBJ whole genome shotgun (WGS) entry which is preliminary data.</text>
</comment>
<protein>
    <submittedName>
        <fullName evidence="2">Uncharacterized protein</fullName>
    </submittedName>
</protein>
<keyword evidence="1" id="KW-0472">Membrane</keyword>
<keyword evidence="1" id="KW-0812">Transmembrane</keyword>
<gene>
    <name evidence="2" type="ORF">VNO77_06018</name>
</gene>
<feature type="transmembrane region" description="Helical" evidence="1">
    <location>
        <begin position="68"/>
        <end position="86"/>
    </location>
</feature>
<dbReference type="EMBL" id="JAYMYQ010000001">
    <property type="protein sequence ID" value="KAK7363859.1"/>
    <property type="molecule type" value="Genomic_DNA"/>
</dbReference>
<keyword evidence="1" id="KW-1133">Transmembrane helix</keyword>
<organism evidence="2 3">
    <name type="scientific">Canavalia gladiata</name>
    <name type="common">Sword bean</name>
    <name type="synonym">Dolichos gladiatus</name>
    <dbReference type="NCBI Taxonomy" id="3824"/>
    <lineage>
        <taxon>Eukaryota</taxon>
        <taxon>Viridiplantae</taxon>
        <taxon>Streptophyta</taxon>
        <taxon>Embryophyta</taxon>
        <taxon>Tracheophyta</taxon>
        <taxon>Spermatophyta</taxon>
        <taxon>Magnoliopsida</taxon>
        <taxon>eudicotyledons</taxon>
        <taxon>Gunneridae</taxon>
        <taxon>Pentapetalae</taxon>
        <taxon>rosids</taxon>
        <taxon>fabids</taxon>
        <taxon>Fabales</taxon>
        <taxon>Fabaceae</taxon>
        <taxon>Papilionoideae</taxon>
        <taxon>50 kb inversion clade</taxon>
        <taxon>NPAAA clade</taxon>
        <taxon>indigoferoid/millettioid clade</taxon>
        <taxon>Phaseoleae</taxon>
        <taxon>Canavalia</taxon>
    </lineage>
</organism>
<dbReference type="AlphaFoldDB" id="A0AAN9RAI8"/>
<proteinExistence type="predicted"/>
<accession>A0AAN9RAI8</accession>
<evidence type="ECO:0000313" key="2">
    <source>
        <dbReference type="EMBL" id="KAK7363859.1"/>
    </source>
</evidence>
<name>A0AAN9RAI8_CANGL</name>
<keyword evidence="3" id="KW-1185">Reference proteome</keyword>